<dbReference type="InterPro" id="IPR039558">
    <property type="entry name" value="TPA1/OFD1_N"/>
</dbReference>
<dbReference type="OrthoDB" id="430522at2759"/>
<dbReference type="GO" id="GO:0005737">
    <property type="term" value="C:cytoplasm"/>
    <property type="evidence" value="ECO:0007669"/>
    <property type="project" value="TreeGrafter"/>
</dbReference>
<dbReference type="GO" id="GO:0006449">
    <property type="term" value="P:regulation of translational termination"/>
    <property type="evidence" value="ECO:0007669"/>
    <property type="project" value="TreeGrafter"/>
</dbReference>
<feature type="region of interest" description="Disordered" evidence="5">
    <location>
        <begin position="1"/>
        <end position="22"/>
    </location>
</feature>
<proteinExistence type="predicted"/>
<dbReference type="Pfam" id="PF13661">
    <property type="entry name" value="2OG-FeII_Oxy_4"/>
    <property type="match status" value="1"/>
</dbReference>
<dbReference type="Pfam" id="PF10637">
    <property type="entry name" value="Ofd1_CTDD"/>
    <property type="match status" value="1"/>
</dbReference>
<evidence type="ECO:0000313" key="7">
    <source>
        <dbReference type="EMBL" id="RMX58001.1"/>
    </source>
</evidence>
<gene>
    <name evidence="7" type="ORF">pdam_00017221</name>
</gene>
<feature type="domain" description="Prolyl 4-hydroxylase alpha subunit" evidence="6">
    <location>
        <begin position="66"/>
        <end position="214"/>
    </location>
</feature>
<dbReference type="SMART" id="SM00702">
    <property type="entry name" value="P4Hc"/>
    <property type="match status" value="1"/>
</dbReference>
<dbReference type="InterPro" id="IPR051842">
    <property type="entry name" value="uS12_prolyl_hydroxylase"/>
</dbReference>
<evidence type="ECO:0000313" key="8">
    <source>
        <dbReference type="Proteomes" id="UP000275408"/>
    </source>
</evidence>
<keyword evidence="2" id="KW-0847">Vitamin C</keyword>
<dbReference type="PANTHER" id="PTHR12117:SF0">
    <property type="entry name" value="PROLYL 3-HYDROXYLASE OGFOD1"/>
    <property type="match status" value="1"/>
</dbReference>
<dbReference type="EMBL" id="RCHS01000554">
    <property type="protein sequence ID" value="RMX58001.1"/>
    <property type="molecule type" value="Genomic_DNA"/>
</dbReference>
<evidence type="ECO:0000259" key="6">
    <source>
        <dbReference type="SMART" id="SM00702"/>
    </source>
</evidence>
<keyword evidence="3" id="KW-0223">Dioxygenase</keyword>
<reference evidence="7 8" key="1">
    <citation type="journal article" date="2018" name="Sci. Rep.">
        <title>Comparative analysis of the Pocillopora damicornis genome highlights role of immune system in coral evolution.</title>
        <authorList>
            <person name="Cunning R."/>
            <person name="Bay R.A."/>
            <person name="Gillette P."/>
            <person name="Baker A.C."/>
            <person name="Traylor-Knowles N."/>
        </authorList>
    </citation>
    <scope>NUCLEOTIDE SEQUENCE [LARGE SCALE GENOMIC DNA]</scope>
    <source>
        <strain evidence="7">RSMAS</strain>
        <tissue evidence="7">Whole animal</tissue>
    </source>
</reference>
<organism evidence="7 8">
    <name type="scientific">Pocillopora damicornis</name>
    <name type="common">Cauliflower coral</name>
    <name type="synonym">Millepora damicornis</name>
    <dbReference type="NCBI Taxonomy" id="46731"/>
    <lineage>
        <taxon>Eukaryota</taxon>
        <taxon>Metazoa</taxon>
        <taxon>Cnidaria</taxon>
        <taxon>Anthozoa</taxon>
        <taxon>Hexacorallia</taxon>
        <taxon>Scleractinia</taxon>
        <taxon>Astrocoeniina</taxon>
        <taxon>Pocilloporidae</taxon>
        <taxon>Pocillopora</taxon>
    </lineage>
</organism>
<dbReference type="AlphaFoldDB" id="A0A3M6UWI7"/>
<dbReference type="GO" id="GO:0031543">
    <property type="term" value="F:peptidyl-proline dioxygenase activity"/>
    <property type="evidence" value="ECO:0007669"/>
    <property type="project" value="TreeGrafter"/>
</dbReference>
<sequence length="332" mass="38379">MESYKKRKENSTNGASESFKKPKSDFEGELLSHYFLSEEFKAKFIGAYRNEEDFNENGCVIHTKPFKCCFIPNFISDEKFLKSLEQDLLKLNFFEKSNDLYKFHKSDDLKKSSKLSVSSLRNTLYNDFRRWLHEITGFVDLTDQVDMSCAKYEHTGTLDLFCINKHGQPDQITKSLVPQRNSLVFFEVTPVSFHQVSEVLSLSKTRLSISGWFHGNIINRLTPYQEPHPKSLKPCTLEDEALVDWVNPMYLDTGVVKDIRARFKDESEIQLQEFLLENKYGEILEALRDDMIKWKYQGPANKRRPVITEANLQSEALVAMVASDAGLTVVIL</sequence>
<dbReference type="PANTHER" id="PTHR12117">
    <property type="entry name" value="HISTONE ACETYLTRANSFERASE COMPLEX"/>
    <property type="match status" value="1"/>
</dbReference>
<dbReference type="Gene3D" id="2.60.120.620">
    <property type="entry name" value="q2cbj1_9rhob like domain"/>
    <property type="match status" value="3"/>
</dbReference>
<protein>
    <recommendedName>
        <fullName evidence="6">Prolyl 4-hydroxylase alpha subunit domain-containing protein</fullName>
    </recommendedName>
</protein>
<evidence type="ECO:0000256" key="1">
    <source>
        <dbReference type="ARBA" id="ARBA00001961"/>
    </source>
</evidence>
<dbReference type="InterPro" id="IPR006620">
    <property type="entry name" value="Pro_4_hyd_alph"/>
</dbReference>
<evidence type="ECO:0000256" key="2">
    <source>
        <dbReference type="ARBA" id="ARBA00022896"/>
    </source>
</evidence>
<comment type="cofactor">
    <cofactor evidence="1">
        <name>L-ascorbate</name>
        <dbReference type="ChEBI" id="CHEBI:38290"/>
    </cofactor>
</comment>
<evidence type="ECO:0000256" key="4">
    <source>
        <dbReference type="ARBA" id="ARBA00023002"/>
    </source>
</evidence>
<keyword evidence="4" id="KW-0560">Oxidoreductase</keyword>
<accession>A0A3M6UWI7</accession>
<name>A0A3M6UWI7_POCDA</name>
<dbReference type="GO" id="GO:0031418">
    <property type="term" value="F:L-ascorbic acid binding"/>
    <property type="evidence" value="ECO:0007669"/>
    <property type="project" value="UniProtKB-KW"/>
</dbReference>
<keyword evidence="8" id="KW-1185">Reference proteome</keyword>
<dbReference type="STRING" id="46731.A0A3M6UWI7"/>
<evidence type="ECO:0000256" key="3">
    <source>
        <dbReference type="ARBA" id="ARBA00022964"/>
    </source>
</evidence>
<dbReference type="GO" id="GO:0005506">
    <property type="term" value="F:iron ion binding"/>
    <property type="evidence" value="ECO:0007669"/>
    <property type="project" value="InterPro"/>
</dbReference>
<evidence type="ECO:0000256" key="5">
    <source>
        <dbReference type="SAM" id="MobiDB-lite"/>
    </source>
</evidence>
<dbReference type="Proteomes" id="UP000275408">
    <property type="component" value="Unassembled WGS sequence"/>
</dbReference>
<dbReference type="InterPro" id="IPR019601">
    <property type="entry name" value="Oxoglutarate/Fe-dep_Oase_C"/>
</dbReference>
<comment type="caution">
    <text evidence="7">The sequence shown here is derived from an EMBL/GenBank/DDBJ whole genome shotgun (WGS) entry which is preliminary data.</text>
</comment>